<organism evidence="4 5">
    <name type="scientific">Thalictrum thalictroides</name>
    <name type="common">Rue-anemone</name>
    <name type="synonym">Anemone thalictroides</name>
    <dbReference type="NCBI Taxonomy" id="46969"/>
    <lineage>
        <taxon>Eukaryota</taxon>
        <taxon>Viridiplantae</taxon>
        <taxon>Streptophyta</taxon>
        <taxon>Embryophyta</taxon>
        <taxon>Tracheophyta</taxon>
        <taxon>Spermatophyta</taxon>
        <taxon>Magnoliopsida</taxon>
        <taxon>Ranunculales</taxon>
        <taxon>Ranunculaceae</taxon>
        <taxon>Thalictroideae</taxon>
        <taxon>Thalictrum</taxon>
    </lineage>
</organism>
<feature type="repeat" description="PPR" evidence="2">
    <location>
        <begin position="635"/>
        <end position="669"/>
    </location>
</feature>
<name>A0A7J6VWN7_THATH</name>
<gene>
    <name evidence="4" type="ORF">FRX31_021161</name>
</gene>
<feature type="repeat" description="PPR" evidence="2">
    <location>
        <begin position="440"/>
        <end position="474"/>
    </location>
</feature>
<evidence type="ECO:0000256" key="2">
    <source>
        <dbReference type="PROSITE-ProRule" id="PRU00708"/>
    </source>
</evidence>
<dbReference type="Proteomes" id="UP000554482">
    <property type="component" value="Unassembled WGS sequence"/>
</dbReference>
<protein>
    <submittedName>
        <fullName evidence="4">Pentatricopeptide repeat-containing protein</fullName>
    </submittedName>
</protein>
<dbReference type="EMBL" id="JABWDY010025734">
    <property type="protein sequence ID" value="KAF5189253.1"/>
    <property type="molecule type" value="Genomic_DNA"/>
</dbReference>
<dbReference type="GO" id="GO:0003723">
    <property type="term" value="F:RNA binding"/>
    <property type="evidence" value="ECO:0007669"/>
    <property type="project" value="InterPro"/>
</dbReference>
<accession>A0A7J6VWN7</accession>
<feature type="repeat" description="PPR" evidence="2">
    <location>
        <begin position="772"/>
        <end position="806"/>
    </location>
</feature>
<feature type="repeat" description="PPR" evidence="2">
    <location>
        <begin position="475"/>
        <end position="509"/>
    </location>
</feature>
<dbReference type="Pfam" id="PF01535">
    <property type="entry name" value="PPR"/>
    <property type="match status" value="6"/>
</dbReference>
<dbReference type="OrthoDB" id="185373at2759"/>
<dbReference type="NCBIfam" id="TIGR00756">
    <property type="entry name" value="PPR"/>
    <property type="match status" value="6"/>
</dbReference>
<dbReference type="AlphaFoldDB" id="A0A7J6VWN7"/>
<evidence type="ECO:0000313" key="5">
    <source>
        <dbReference type="Proteomes" id="UP000554482"/>
    </source>
</evidence>
<feature type="repeat" description="PPR" evidence="2">
    <location>
        <begin position="302"/>
        <end position="336"/>
    </location>
</feature>
<dbReference type="Pfam" id="PF13041">
    <property type="entry name" value="PPR_2"/>
    <property type="match status" value="3"/>
</dbReference>
<keyword evidence="1" id="KW-0677">Repeat</keyword>
<dbReference type="PANTHER" id="PTHR47926:SF421">
    <property type="entry name" value="DYW DOMAIN-CONTAINING PROTEIN"/>
    <property type="match status" value="1"/>
</dbReference>
<dbReference type="GO" id="GO:0008270">
    <property type="term" value="F:zinc ion binding"/>
    <property type="evidence" value="ECO:0007669"/>
    <property type="project" value="InterPro"/>
</dbReference>
<dbReference type="Pfam" id="PF14432">
    <property type="entry name" value="DYW_deaminase"/>
    <property type="match status" value="1"/>
</dbReference>
<evidence type="ECO:0000313" key="4">
    <source>
        <dbReference type="EMBL" id="KAF5189253.1"/>
    </source>
</evidence>
<evidence type="ECO:0000256" key="1">
    <source>
        <dbReference type="ARBA" id="ARBA00022737"/>
    </source>
</evidence>
<dbReference type="GO" id="GO:0009451">
    <property type="term" value="P:RNA modification"/>
    <property type="evidence" value="ECO:0007669"/>
    <property type="project" value="InterPro"/>
</dbReference>
<dbReference type="FunFam" id="1.25.40.10:FF:000344">
    <property type="entry name" value="Pentatricopeptide repeat-containing protein"/>
    <property type="match status" value="1"/>
</dbReference>
<dbReference type="InterPro" id="IPR002885">
    <property type="entry name" value="PPR_rpt"/>
</dbReference>
<dbReference type="InterPro" id="IPR011990">
    <property type="entry name" value="TPR-like_helical_dom_sf"/>
</dbReference>
<dbReference type="PROSITE" id="PS51375">
    <property type="entry name" value="PPR"/>
    <property type="match status" value="8"/>
</dbReference>
<keyword evidence="5" id="KW-1185">Reference proteome</keyword>
<dbReference type="InterPro" id="IPR032867">
    <property type="entry name" value="DYW_dom"/>
</dbReference>
<feature type="repeat" description="PPR" evidence="2">
    <location>
        <begin position="267"/>
        <end position="301"/>
    </location>
</feature>
<dbReference type="FunFam" id="1.25.40.10:FF:000090">
    <property type="entry name" value="Pentatricopeptide repeat-containing protein, chloroplastic"/>
    <property type="match status" value="1"/>
</dbReference>
<proteinExistence type="predicted"/>
<dbReference type="InterPro" id="IPR046960">
    <property type="entry name" value="PPR_At4g14850-like_plant"/>
</dbReference>
<reference evidence="4 5" key="1">
    <citation type="submission" date="2020-06" db="EMBL/GenBank/DDBJ databases">
        <title>Transcriptomic and genomic resources for Thalictrum thalictroides and T. hernandezii: Facilitating candidate gene discovery in an emerging model plant lineage.</title>
        <authorList>
            <person name="Arias T."/>
            <person name="Riano-Pachon D.M."/>
            <person name="Di Stilio V.S."/>
        </authorList>
    </citation>
    <scope>NUCLEOTIDE SEQUENCE [LARGE SCALE GENOMIC DNA]</scope>
    <source>
        <strain evidence="5">cv. WT478/WT964</strain>
        <tissue evidence="4">Leaves</tissue>
    </source>
</reference>
<dbReference type="Gene3D" id="1.25.40.10">
    <property type="entry name" value="Tetratricopeptide repeat domain"/>
    <property type="match status" value="6"/>
</dbReference>
<sequence length="1037" mass="115812">MRREAINFLLHIPASRSWMVMALLQCDSISSNSLSNANYSFFKTNTIVQLKTKFCFPTARNVGLEDKTQVNPKNTHITSIPKYKFNLNVRVENKNKVKEVLYLLNCCYVNRATIHVSDSKIIHAQVVKSGLDLNSLVGNKLAMLYSRNESSLNDARKLFYEIPERSIPAYAVLIMSFSRAKRWEDVISLVVLMIHQGLQPDKFLIPSVLKACSALENLNFGRMVHGYTLRSKLELDVFVGNALIDMYANCGDLACSRTFFDLMPEQDVVSWTAMVSAYMDFGYIDEGKKLFHTMQLIGVKPDVISWNALVSGFAFNGEIDEALRLLDEMRETGLRPGVSSWNGVISGCVQNEFFEESFIVYSQMICSSENINANAVTFACILPACGAMGDLHLGKAMHACVLKRNLVGNIVVKGSLIGMYFKCGRKDLAERVFMEIKVKNTAVMNEMIVAYVNEGNMVEASILLNSMLTGGVKPNVITYNTLLSGLARKGQKEEAFRLLSDMVQMGLKPNVISMNAVISGFQQSGLTGEALKLFRIMQSPSEVIDMVMYDSKACRCFSNPSSSLSIRPNSVTTASALAACADLNLLCQGREIHGYILSNGLEPNIFVSSALVDMYVKCHDMHSAVKVFNRIEDKNAVSWNILMAGLINNMEVVEALNYFPEMIGCGHEPSSITFMILLSACGFVASLRLGRELHSYILRSGVESSTAALSSALIDMYVKCGSIIEARLVFDSEDQKDIVVWNAMISGYSIHGMGKEAIDVFEQLESIGLEPDHITFGALLSAFTSEGMLEQGWKYFNCMEAFGIKPNLDHYTCMVRLVGGAGFLKEALDMIERMPHMPDACIWATLLKACEIYPNPEIRERAAKALFELEPSKASNSILLSNRFSMDVLSQSSSNSTRGRKLSSVKECSSIDVGNTIWIFKEGESLNPKLKEIMELWHQLAGEMEHLKYFPLDPVFEENGNLNLISCIHTEKLAICFGLIMLDFEFPIRISKNLPMCIDCHTSVKHISRIKCREIFLKDGGYYHQFKDGRCSCNDRW</sequence>
<comment type="caution">
    <text evidence="4">The sequence shown here is derived from an EMBL/GenBank/DDBJ whole genome shotgun (WGS) entry which is preliminary data.</text>
</comment>
<dbReference type="Pfam" id="PF12854">
    <property type="entry name" value="PPR_1"/>
    <property type="match status" value="1"/>
</dbReference>
<feature type="domain" description="DYW" evidence="3">
    <location>
        <begin position="962"/>
        <end position="1037"/>
    </location>
</feature>
<evidence type="ECO:0000259" key="3">
    <source>
        <dbReference type="Pfam" id="PF14432"/>
    </source>
</evidence>
<feature type="repeat" description="PPR" evidence="2">
    <location>
        <begin position="737"/>
        <end position="771"/>
    </location>
</feature>
<feature type="repeat" description="PPR" evidence="2">
    <location>
        <begin position="166"/>
        <end position="200"/>
    </location>
</feature>
<dbReference type="PANTHER" id="PTHR47926">
    <property type="entry name" value="PENTATRICOPEPTIDE REPEAT-CONTAINING PROTEIN"/>
    <property type="match status" value="1"/>
</dbReference>